<dbReference type="Gene3D" id="3.90.550.20">
    <property type="match status" value="1"/>
</dbReference>
<accession>A0AAV9EK18</accession>
<proteinExistence type="predicted"/>
<dbReference type="InterPro" id="IPR007577">
    <property type="entry name" value="GlycoTrfase_DXD_sugar-bd_CS"/>
</dbReference>
<gene>
    <name evidence="2" type="ORF">QJS10_CPA06g00413</name>
</gene>
<dbReference type="SUPFAM" id="SSF53448">
    <property type="entry name" value="Nucleotide-diphospho-sugar transferases"/>
    <property type="match status" value="1"/>
</dbReference>
<keyword evidence="3" id="KW-1185">Reference proteome</keyword>
<dbReference type="PANTHER" id="PTHR46781:SF5">
    <property type="entry name" value="ALPHA 1,4-GLYCOSYLTRANSFERASE FAMILY PROTEIN"/>
    <property type="match status" value="1"/>
</dbReference>
<organism evidence="2 3">
    <name type="scientific">Acorus calamus</name>
    <name type="common">Sweet flag</name>
    <dbReference type="NCBI Taxonomy" id="4465"/>
    <lineage>
        <taxon>Eukaryota</taxon>
        <taxon>Viridiplantae</taxon>
        <taxon>Streptophyta</taxon>
        <taxon>Embryophyta</taxon>
        <taxon>Tracheophyta</taxon>
        <taxon>Spermatophyta</taxon>
        <taxon>Magnoliopsida</taxon>
        <taxon>Liliopsida</taxon>
        <taxon>Acoraceae</taxon>
        <taxon>Acorus</taxon>
    </lineage>
</organism>
<dbReference type="PROSITE" id="PS51257">
    <property type="entry name" value="PROKAR_LIPOPROTEIN"/>
    <property type="match status" value="1"/>
</dbReference>
<reference evidence="2" key="1">
    <citation type="journal article" date="2023" name="Nat. Commun.">
        <title>Diploid and tetraploid genomes of Acorus and the evolution of monocots.</title>
        <authorList>
            <person name="Ma L."/>
            <person name="Liu K.W."/>
            <person name="Li Z."/>
            <person name="Hsiao Y.Y."/>
            <person name="Qi Y."/>
            <person name="Fu T."/>
            <person name="Tang G.D."/>
            <person name="Zhang D."/>
            <person name="Sun W.H."/>
            <person name="Liu D.K."/>
            <person name="Li Y."/>
            <person name="Chen G.Z."/>
            <person name="Liu X.D."/>
            <person name="Liao X.Y."/>
            <person name="Jiang Y.T."/>
            <person name="Yu X."/>
            <person name="Hao Y."/>
            <person name="Huang J."/>
            <person name="Zhao X.W."/>
            <person name="Ke S."/>
            <person name="Chen Y.Y."/>
            <person name="Wu W.L."/>
            <person name="Hsu J.L."/>
            <person name="Lin Y.F."/>
            <person name="Huang M.D."/>
            <person name="Li C.Y."/>
            <person name="Huang L."/>
            <person name="Wang Z.W."/>
            <person name="Zhao X."/>
            <person name="Zhong W.Y."/>
            <person name="Peng D.H."/>
            <person name="Ahmad S."/>
            <person name="Lan S."/>
            <person name="Zhang J.S."/>
            <person name="Tsai W.C."/>
            <person name="Van de Peer Y."/>
            <person name="Liu Z.J."/>
        </authorList>
    </citation>
    <scope>NUCLEOTIDE SEQUENCE</scope>
    <source>
        <strain evidence="2">CP</strain>
    </source>
</reference>
<feature type="domain" description="Alpha 1,4-glycosyltransferase" evidence="1">
    <location>
        <begin position="281"/>
        <end position="405"/>
    </location>
</feature>
<evidence type="ECO:0000313" key="3">
    <source>
        <dbReference type="Proteomes" id="UP001180020"/>
    </source>
</evidence>
<protein>
    <recommendedName>
        <fullName evidence="1">Alpha 1,4-glycosyltransferase domain-containing protein</fullName>
    </recommendedName>
</protein>
<dbReference type="InterPro" id="IPR029044">
    <property type="entry name" value="Nucleotide-diphossugar_trans"/>
</dbReference>
<dbReference type="Pfam" id="PF04572">
    <property type="entry name" value="Gb3_synth"/>
    <property type="match status" value="1"/>
</dbReference>
<dbReference type="EMBL" id="JAUJYO010000006">
    <property type="protein sequence ID" value="KAK1313394.1"/>
    <property type="molecule type" value="Genomic_DNA"/>
</dbReference>
<name>A0AAV9EK18_ACOCL</name>
<dbReference type="Proteomes" id="UP001180020">
    <property type="component" value="Unassembled WGS sequence"/>
</dbReference>
<comment type="caution">
    <text evidence="2">The sequence shown here is derived from an EMBL/GenBank/DDBJ whole genome shotgun (WGS) entry which is preliminary data.</text>
</comment>
<dbReference type="InterPro" id="IPR044789">
    <property type="entry name" value="Put_A1-4-GlycosylTfrase_plant"/>
</dbReference>
<dbReference type="AlphaFoldDB" id="A0AAV9EK18"/>
<reference evidence="2" key="2">
    <citation type="submission" date="2023-06" db="EMBL/GenBank/DDBJ databases">
        <authorList>
            <person name="Ma L."/>
            <person name="Liu K.-W."/>
            <person name="Li Z."/>
            <person name="Hsiao Y.-Y."/>
            <person name="Qi Y."/>
            <person name="Fu T."/>
            <person name="Tang G."/>
            <person name="Zhang D."/>
            <person name="Sun W.-H."/>
            <person name="Liu D.-K."/>
            <person name="Li Y."/>
            <person name="Chen G.-Z."/>
            <person name="Liu X.-D."/>
            <person name="Liao X.-Y."/>
            <person name="Jiang Y.-T."/>
            <person name="Yu X."/>
            <person name="Hao Y."/>
            <person name="Huang J."/>
            <person name="Zhao X.-W."/>
            <person name="Ke S."/>
            <person name="Chen Y.-Y."/>
            <person name="Wu W.-L."/>
            <person name="Hsu J.-L."/>
            <person name="Lin Y.-F."/>
            <person name="Huang M.-D."/>
            <person name="Li C.-Y."/>
            <person name="Huang L."/>
            <person name="Wang Z.-W."/>
            <person name="Zhao X."/>
            <person name="Zhong W.-Y."/>
            <person name="Peng D.-H."/>
            <person name="Ahmad S."/>
            <person name="Lan S."/>
            <person name="Zhang J.-S."/>
            <person name="Tsai W.-C."/>
            <person name="Van De Peer Y."/>
            <person name="Liu Z.-J."/>
        </authorList>
    </citation>
    <scope>NUCLEOTIDE SEQUENCE</scope>
    <source>
        <strain evidence="2">CP</strain>
        <tissue evidence="2">Leaves</tissue>
    </source>
</reference>
<evidence type="ECO:0000259" key="1">
    <source>
        <dbReference type="Pfam" id="PF04572"/>
    </source>
</evidence>
<dbReference type="Pfam" id="PF04488">
    <property type="entry name" value="Gly_transf_sug"/>
    <property type="match status" value="1"/>
</dbReference>
<sequence>MQKTKRSLALYSLFALLLLVLLACNGFRIFVSSFHHPFLPSPSETFLLSKSSSSMHMYSLKEDIPTTSKSKTHIDFVPSIRPHWNSSSKPPKNNKWVFKLLRPNERSRRFSERAQEFFNGSSPKCQVRFFMTWISPLESFGEREFFTVESLFKSHPKACLFIVSDSLDSPAGARLLAPLVSLGFRVSAVSPDFAYLFKSTVAEAWFDRLRQGKVDPGEVSLAQNLSNLLRLAILYKFGGAYIDSDVIVMKSFSKLRNTIGAQTMDTQTGNWSRLNNAVMIFDKKHPLLYKFIEEFAHTFDGNKWGHNGPYLVSRVVERVSGRPGFDFTVLPPPAFYPVDWTRISGLFEGPGESSHSRWVEAKIEKIRKESFAVHLWNRQSRNIVVEEGSVIARMMSECCIFCNSSMSAL</sequence>
<evidence type="ECO:0000313" key="2">
    <source>
        <dbReference type="EMBL" id="KAK1313394.1"/>
    </source>
</evidence>
<dbReference type="InterPro" id="IPR007652">
    <property type="entry name" value="A1-4-GlycosylTfrase_dom"/>
</dbReference>
<dbReference type="PANTHER" id="PTHR46781">
    <property type="entry name" value="ALPHA 1,4-GLYCOSYLTRANSFERASE FAMILY PROTEIN"/>
    <property type="match status" value="1"/>
</dbReference>